<dbReference type="InterPro" id="IPR000433">
    <property type="entry name" value="Znf_ZZ"/>
</dbReference>
<dbReference type="InterPro" id="IPR012170">
    <property type="entry name" value="TFIIH_SSL1/p44"/>
</dbReference>
<evidence type="ECO:0000256" key="2">
    <source>
        <dbReference type="ARBA" id="ARBA00006092"/>
    </source>
</evidence>
<dbReference type="SUPFAM" id="SSF53300">
    <property type="entry name" value="vWA-like"/>
    <property type="match status" value="1"/>
</dbReference>
<evidence type="ECO:0000256" key="3">
    <source>
        <dbReference type="ARBA" id="ARBA00022723"/>
    </source>
</evidence>
<evidence type="ECO:0000256" key="4">
    <source>
        <dbReference type="ARBA" id="ARBA00022763"/>
    </source>
</evidence>
<dbReference type="InterPro" id="IPR036465">
    <property type="entry name" value="vWFA_dom_sf"/>
</dbReference>
<dbReference type="WBParaSite" id="TCONS_00011979.p1">
    <property type="protein sequence ID" value="TCONS_00011979.p1"/>
    <property type="gene ID" value="XLOC_007152"/>
</dbReference>
<dbReference type="InterPro" id="IPR007198">
    <property type="entry name" value="Ssl1-like"/>
</dbReference>
<dbReference type="SUPFAM" id="SSF57889">
    <property type="entry name" value="Cysteine-rich domain"/>
    <property type="match status" value="1"/>
</dbReference>
<dbReference type="Proteomes" id="UP000035681">
    <property type="component" value="Unplaced"/>
</dbReference>
<dbReference type="SMART" id="SM00327">
    <property type="entry name" value="VWA"/>
    <property type="match status" value="1"/>
</dbReference>
<dbReference type="GO" id="GO:0006351">
    <property type="term" value="P:DNA-templated transcription"/>
    <property type="evidence" value="ECO:0007669"/>
    <property type="project" value="InterPro"/>
</dbReference>
<proteinExistence type="inferred from homology"/>
<dbReference type="SMART" id="SM01047">
    <property type="entry name" value="C1_4"/>
    <property type="match status" value="1"/>
</dbReference>
<dbReference type="GO" id="GO:0006357">
    <property type="term" value="P:regulation of transcription by RNA polymerase II"/>
    <property type="evidence" value="ECO:0007669"/>
    <property type="project" value="TreeGrafter"/>
</dbReference>
<evidence type="ECO:0000256" key="9">
    <source>
        <dbReference type="ARBA" id="ARBA00023204"/>
    </source>
</evidence>
<feature type="compositionally biased region" description="Basic and acidic residues" evidence="11">
    <location>
        <begin position="134"/>
        <end position="144"/>
    </location>
</feature>
<protein>
    <submittedName>
        <fullName evidence="15">General transcription factor IIH subunit</fullName>
    </submittedName>
</protein>
<dbReference type="Gene3D" id="3.30.40.10">
    <property type="entry name" value="Zinc/RING finger domain, C3HC4 (zinc finger)"/>
    <property type="match status" value="1"/>
</dbReference>
<dbReference type="InterPro" id="IPR004595">
    <property type="entry name" value="TFIIH_C1-like_dom"/>
</dbReference>
<dbReference type="GO" id="GO:0005675">
    <property type="term" value="C:transcription factor TFIIH holo complex"/>
    <property type="evidence" value="ECO:0007669"/>
    <property type="project" value="TreeGrafter"/>
</dbReference>
<evidence type="ECO:0000313" key="14">
    <source>
        <dbReference type="Proteomes" id="UP000035681"/>
    </source>
</evidence>
<dbReference type="InterPro" id="IPR021859">
    <property type="entry name" value="XTBD"/>
</dbReference>
<dbReference type="NCBIfam" id="TIGR00622">
    <property type="entry name" value="ssl1"/>
    <property type="match status" value="1"/>
</dbReference>
<dbReference type="Pfam" id="PF11952">
    <property type="entry name" value="XTBD"/>
    <property type="match status" value="1"/>
</dbReference>
<name>A0AAF5DIV2_STRER</name>
<keyword evidence="8" id="KW-0804">Transcription</keyword>
<dbReference type="PROSITE" id="PS51827">
    <property type="entry name" value="XTBD"/>
    <property type="match status" value="1"/>
</dbReference>
<keyword evidence="14" id="KW-1185">Reference proteome</keyword>
<feature type="domain" description="XRN2-binding (XTBD)" evidence="13">
    <location>
        <begin position="13"/>
        <end position="97"/>
    </location>
</feature>
<dbReference type="PANTHER" id="PTHR12695">
    <property type="entry name" value="GENERAL TRANSCRIPTION FACTOR IIH SUBUNIT 2"/>
    <property type="match status" value="1"/>
</dbReference>
<dbReference type="GO" id="GO:0008270">
    <property type="term" value="F:zinc ion binding"/>
    <property type="evidence" value="ECO:0007669"/>
    <property type="project" value="UniProtKB-KW"/>
</dbReference>
<dbReference type="GO" id="GO:0006289">
    <property type="term" value="P:nucleotide-excision repair"/>
    <property type="evidence" value="ECO:0007669"/>
    <property type="project" value="InterPro"/>
</dbReference>
<comment type="subcellular location">
    <subcellularLocation>
        <location evidence="1">Nucleus</location>
    </subcellularLocation>
</comment>
<keyword evidence="3" id="KW-0479">Metal-binding</keyword>
<dbReference type="Pfam" id="PF07975">
    <property type="entry name" value="C1_4"/>
    <property type="match status" value="1"/>
</dbReference>
<dbReference type="AlphaFoldDB" id="A0AAF5DIV2"/>
<keyword evidence="5" id="KW-0863">Zinc-finger</keyword>
<feature type="domain" description="VWFA" evidence="12">
    <location>
        <begin position="439"/>
        <end position="590"/>
    </location>
</feature>
<organism evidence="14 15">
    <name type="scientific">Strongyloides stercoralis</name>
    <name type="common">Threadworm</name>
    <dbReference type="NCBI Taxonomy" id="6248"/>
    <lineage>
        <taxon>Eukaryota</taxon>
        <taxon>Metazoa</taxon>
        <taxon>Ecdysozoa</taxon>
        <taxon>Nematoda</taxon>
        <taxon>Chromadorea</taxon>
        <taxon>Rhabditida</taxon>
        <taxon>Tylenchina</taxon>
        <taxon>Panagrolaimomorpha</taxon>
        <taxon>Strongyloidoidea</taxon>
        <taxon>Strongyloididae</taxon>
        <taxon>Strongyloides</taxon>
    </lineage>
</organism>
<evidence type="ECO:0000313" key="15">
    <source>
        <dbReference type="WBParaSite" id="TCONS_00011979.p1"/>
    </source>
</evidence>
<dbReference type="PROSITE" id="PS01357">
    <property type="entry name" value="ZF_ZZ_1"/>
    <property type="match status" value="1"/>
</dbReference>
<keyword evidence="6" id="KW-0862">Zinc</keyword>
<evidence type="ECO:0000256" key="1">
    <source>
        <dbReference type="ARBA" id="ARBA00004123"/>
    </source>
</evidence>
<dbReference type="InterPro" id="IPR046349">
    <property type="entry name" value="C1-like_sf"/>
</dbReference>
<dbReference type="InterPro" id="IPR002035">
    <property type="entry name" value="VWF_A"/>
</dbReference>
<evidence type="ECO:0000256" key="11">
    <source>
        <dbReference type="SAM" id="MobiDB-lite"/>
    </source>
</evidence>
<accession>A0AAF5DIV2</accession>
<evidence type="ECO:0000256" key="10">
    <source>
        <dbReference type="ARBA" id="ARBA00023242"/>
    </source>
</evidence>
<dbReference type="GO" id="GO:0000439">
    <property type="term" value="C:transcription factor TFIIH core complex"/>
    <property type="evidence" value="ECO:0007669"/>
    <property type="project" value="InterPro"/>
</dbReference>
<keyword evidence="9" id="KW-0234">DNA repair</keyword>
<keyword evidence="4" id="KW-0227">DNA damage</keyword>
<evidence type="ECO:0000259" key="12">
    <source>
        <dbReference type="PROSITE" id="PS50234"/>
    </source>
</evidence>
<reference evidence="15" key="1">
    <citation type="submission" date="2024-02" db="UniProtKB">
        <authorList>
            <consortium name="WormBaseParasite"/>
        </authorList>
    </citation>
    <scope>IDENTIFICATION</scope>
</reference>
<dbReference type="Pfam" id="PF04056">
    <property type="entry name" value="Ssl1"/>
    <property type="match status" value="1"/>
</dbReference>
<comment type="similarity">
    <text evidence="2">Belongs to the GTF2H2 family.</text>
</comment>
<evidence type="ECO:0000259" key="13">
    <source>
        <dbReference type="PROSITE" id="PS51827"/>
    </source>
</evidence>
<evidence type="ECO:0000256" key="5">
    <source>
        <dbReference type="ARBA" id="ARBA00022771"/>
    </source>
</evidence>
<keyword evidence="7" id="KW-0805">Transcription regulation</keyword>
<dbReference type="Gene3D" id="3.40.50.410">
    <property type="entry name" value="von Willebrand factor, type A domain"/>
    <property type="match status" value="1"/>
</dbReference>
<evidence type="ECO:0000256" key="7">
    <source>
        <dbReference type="ARBA" id="ARBA00023015"/>
    </source>
</evidence>
<evidence type="ECO:0000256" key="6">
    <source>
        <dbReference type="ARBA" id="ARBA00022833"/>
    </source>
</evidence>
<dbReference type="PANTHER" id="PTHR12695:SF2">
    <property type="entry name" value="GENERAL TRANSCRIPTION FACTOR IIH SUBUNIT 2-RELATED"/>
    <property type="match status" value="1"/>
</dbReference>
<dbReference type="FunFam" id="3.40.50.410:FF:000015">
    <property type="entry name" value="General transcription factor IIH subunit 2"/>
    <property type="match status" value="1"/>
</dbReference>
<keyword evidence="10" id="KW-0539">Nucleus</keyword>
<evidence type="ECO:0000256" key="8">
    <source>
        <dbReference type="ARBA" id="ARBA00023163"/>
    </source>
</evidence>
<dbReference type="InterPro" id="IPR013083">
    <property type="entry name" value="Znf_RING/FYVE/PHD"/>
</dbReference>
<feature type="region of interest" description="Disordered" evidence="11">
    <location>
        <begin position="123"/>
        <end position="144"/>
    </location>
</feature>
<sequence>VKNKIMEEIPSWIEQSRLHNETETEWMLREAFLKKNYQDYDKNMLIMYSRVFVNHYMMGCQYDQRIIEKVKEMSIGISLERLRSEKRSFTNLTAANAKKYGGKKIKGGIPEIPVNKSCEKNNRVLKSPSRKKGRYDGDKGNDSEQKDIELTKKKCEEEILKDELLLFRNKYTLRDTMGNSENILSAFCEDIGKSFNYDIDSNFISRIIIGRVLIFSHCFYFDTDVAGQASFVSCNILINGNLEIVKSTDNNSLYDYLLFSDGDSPDNAYCRFITSFLSSLPHQDIPKDDEFKGHVEKMAQESGLTFYVDKFCSGGWSMDVTLRIGELVIGMKHLNKDEIKNIEMHINNLIVTFLNKLNTENGGSKLEIEVDSQVKDDEDDQIGYAWEKAYTEGLKIKDILQEESDVGFEQAVKKFVEEEKRKERLRNKPERCRIGVLRYVFLLIDLSNSMSEKTIQPSRIEAVVNESQKFIDKFFSQNPISQVGVIVCRDKKAEKLCGLTGNPNKIKETIKNIKRHDCRGEFSLQNGIQLAYRNFDGYPPHSSREIILFQGALSTCDAEDIFDTMSKIIKKNIRISGMSLSAHIYVTKTLCHQTGGIYKVILDQTHLQLILGNFITPPIIQENAQSNLIMVGFPKLRKVIGKVFCQCHRISNYPEEQKGYFCHQCGSLYCSVPVECRICHVILASAPLLTKTFTNMLPLKAFEEIKITKEVLCKGCTETLNNDIAYKCYDCNMIFCIECDTLIHESLQVCPGCH</sequence>
<dbReference type="PROSITE" id="PS50234">
    <property type="entry name" value="VWFA"/>
    <property type="match status" value="1"/>
</dbReference>